<dbReference type="Pfam" id="PF26010">
    <property type="entry name" value="DUF8003"/>
    <property type="match status" value="1"/>
</dbReference>
<evidence type="ECO:0000259" key="3">
    <source>
        <dbReference type="Pfam" id="PF26010"/>
    </source>
</evidence>
<feature type="transmembrane region" description="Helical" evidence="2">
    <location>
        <begin position="607"/>
        <end position="632"/>
    </location>
</feature>
<name>A0A9Q1GI17_9CARY</name>
<reference evidence="4" key="1">
    <citation type="submission" date="2022-04" db="EMBL/GenBank/DDBJ databases">
        <title>Carnegiea gigantea Genome sequencing and assembly v2.</title>
        <authorList>
            <person name="Copetti D."/>
            <person name="Sanderson M.J."/>
            <person name="Burquez A."/>
            <person name="Wojciechowski M.F."/>
        </authorList>
    </citation>
    <scope>NUCLEOTIDE SEQUENCE</scope>
    <source>
        <strain evidence="4">SGP5-SGP5p</strain>
        <tissue evidence="4">Aerial part</tissue>
    </source>
</reference>
<sequence>MGSLDHSLPSLSVDGLITADGQSYEQGIRKQESPILSDIGLGGGSGGTILLFVHILELGGSSAISAVGGNGSPNGGGGGGGGRIHFHWSDIPVGDEYQPIAKVRGRILVRGGSGRSQGHPGEEGTITGKECPKGLYGTFCEECPVGTFKNVSGSDAALCHSCPKNKLPDRGMYIAIRGGVTEAPCPYKCISDIYHMPHCRTTLEELVYTFGGPWWFGFSLLSLLMLLALGLSVARMKFASGDEQHGLLPPRRHAQLDYSFPFLESLNEVMETNRNEEAQSHVHRMYFMGPNTFSEPWHLPHSPPDQVKEIVYEDAFIRFVDEINGVASYQWWEGSVYSILSILAYPLAWSWLQWRRRRKLQRLREFVRSEYDHSCLRSCRSRALYEGLKLSASADLMLAYMDFYLGGDEKRSDLPPRLNQRLPMTLIFGGNGTYMAPFSLHNDNVLTSLMSQSVPPTVWYRFVAGLNAQLRLVRRGQLRMTFEPVLDWLETIANPTLSCHGVRVDLAWFQPTASGYSQFGLVVQLAKDVQPAGGSVNRCPAPKPQSRIPKHDQPDPINENGLGMMNNKTSGYILQDKGLHIPKEGRMISYPLSFILRNTKPAGHQDLIGLALSTLILGDFSLVVLTLIQLYSTSLLDFFLVLSILPLGILLPFPAGINALFSRGPRKSAGLARMHALWNITSLINVVRHLHPFLNLLVVCQRCYFFYRMLSLGYITTAEIRGLKEGSEWWLLPCGLILFKLLQARFIDYHIANQEIQDLMLYSKDPGLFWQS</sequence>
<evidence type="ECO:0000256" key="2">
    <source>
        <dbReference type="SAM" id="Phobius"/>
    </source>
</evidence>
<dbReference type="PANTHER" id="PTHR31513">
    <property type="entry name" value="EPHRIN TYPE-B RECEPTOR"/>
    <property type="match status" value="1"/>
</dbReference>
<keyword evidence="2" id="KW-0812">Transmembrane</keyword>
<keyword evidence="2" id="KW-1133">Transmembrane helix</keyword>
<feature type="domain" description="DUF8003" evidence="3">
    <location>
        <begin position="126"/>
        <end position="199"/>
    </location>
</feature>
<accession>A0A9Q1GI17</accession>
<feature type="region of interest" description="Disordered" evidence="1">
    <location>
        <begin position="534"/>
        <end position="554"/>
    </location>
</feature>
<evidence type="ECO:0000313" key="4">
    <source>
        <dbReference type="EMBL" id="KAJ8419490.1"/>
    </source>
</evidence>
<keyword evidence="2" id="KW-0472">Membrane</keyword>
<protein>
    <recommendedName>
        <fullName evidence="3">DUF8003 domain-containing protein</fullName>
    </recommendedName>
</protein>
<dbReference type="PANTHER" id="PTHR31513:SF10">
    <property type="entry name" value="TYROSINE-PROTEIN KINASE EPHRIN TYPE A_B RECEPTOR-LIKE DOMAIN-CONTAINING PROTEIN"/>
    <property type="match status" value="1"/>
</dbReference>
<evidence type="ECO:0000313" key="5">
    <source>
        <dbReference type="Proteomes" id="UP001153076"/>
    </source>
</evidence>
<feature type="transmembrane region" description="Helical" evidence="2">
    <location>
        <begin position="214"/>
        <end position="234"/>
    </location>
</feature>
<feature type="transmembrane region" description="Helical" evidence="2">
    <location>
        <begin position="638"/>
        <end position="661"/>
    </location>
</feature>
<proteinExistence type="predicted"/>
<dbReference type="Proteomes" id="UP001153076">
    <property type="component" value="Unassembled WGS sequence"/>
</dbReference>
<gene>
    <name evidence="4" type="ORF">Cgig2_025764</name>
</gene>
<dbReference type="OrthoDB" id="122018at2759"/>
<organism evidence="4 5">
    <name type="scientific">Carnegiea gigantea</name>
    <dbReference type="NCBI Taxonomy" id="171969"/>
    <lineage>
        <taxon>Eukaryota</taxon>
        <taxon>Viridiplantae</taxon>
        <taxon>Streptophyta</taxon>
        <taxon>Embryophyta</taxon>
        <taxon>Tracheophyta</taxon>
        <taxon>Spermatophyta</taxon>
        <taxon>Magnoliopsida</taxon>
        <taxon>eudicotyledons</taxon>
        <taxon>Gunneridae</taxon>
        <taxon>Pentapetalae</taxon>
        <taxon>Caryophyllales</taxon>
        <taxon>Cactineae</taxon>
        <taxon>Cactaceae</taxon>
        <taxon>Cactoideae</taxon>
        <taxon>Echinocereeae</taxon>
        <taxon>Carnegiea</taxon>
    </lineage>
</organism>
<evidence type="ECO:0000256" key="1">
    <source>
        <dbReference type="SAM" id="MobiDB-lite"/>
    </source>
</evidence>
<dbReference type="AlphaFoldDB" id="A0A9Q1GI17"/>
<keyword evidence="5" id="KW-1185">Reference proteome</keyword>
<dbReference type="InterPro" id="IPR058316">
    <property type="entry name" value="DUF8003"/>
</dbReference>
<dbReference type="EMBL" id="JAKOGI010005046">
    <property type="protein sequence ID" value="KAJ8419490.1"/>
    <property type="molecule type" value="Genomic_DNA"/>
</dbReference>
<comment type="caution">
    <text evidence="4">The sequence shown here is derived from an EMBL/GenBank/DDBJ whole genome shotgun (WGS) entry which is preliminary data.</text>
</comment>